<name>A0ABN2QFJ8_9ACTN</name>
<reference evidence="2 3" key="1">
    <citation type="journal article" date="2019" name="Int. J. Syst. Evol. Microbiol.">
        <title>The Global Catalogue of Microorganisms (GCM) 10K type strain sequencing project: providing services to taxonomists for standard genome sequencing and annotation.</title>
        <authorList>
            <consortium name="The Broad Institute Genomics Platform"/>
            <consortium name="The Broad Institute Genome Sequencing Center for Infectious Disease"/>
            <person name="Wu L."/>
            <person name="Ma J."/>
        </authorList>
    </citation>
    <scope>NUCLEOTIDE SEQUENCE [LARGE SCALE GENOMIC DNA]</scope>
    <source>
        <strain evidence="2 3">JCM 15309</strain>
    </source>
</reference>
<feature type="compositionally biased region" description="Basic and acidic residues" evidence="1">
    <location>
        <begin position="54"/>
        <end position="66"/>
    </location>
</feature>
<dbReference type="EMBL" id="BAAAPB010000001">
    <property type="protein sequence ID" value="GAA1950762.1"/>
    <property type="molecule type" value="Genomic_DNA"/>
</dbReference>
<evidence type="ECO:0000313" key="3">
    <source>
        <dbReference type="Proteomes" id="UP001500571"/>
    </source>
</evidence>
<proteinExistence type="predicted"/>
<accession>A0ABN2QFJ8</accession>
<keyword evidence="3" id="KW-1185">Reference proteome</keyword>
<feature type="region of interest" description="Disordered" evidence="1">
    <location>
        <begin position="35"/>
        <end position="66"/>
    </location>
</feature>
<evidence type="ECO:0000313" key="2">
    <source>
        <dbReference type="EMBL" id="GAA1950762.1"/>
    </source>
</evidence>
<dbReference type="Proteomes" id="UP001500571">
    <property type="component" value="Unassembled WGS sequence"/>
</dbReference>
<sequence>MTLGQLGDDPRGDGADVMDVELGLGQALDEVTHTRIVPPPGTATHILSLTPPFARRDVDPHGASRQ</sequence>
<evidence type="ECO:0000256" key="1">
    <source>
        <dbReference type="SAM" id="MobiDB-lite"/>
    </source>
</evidence>
<gene>
    <name evidence="2" type="ORF">GCM10009798_07630</name>
</gene>
<organism evidence="2 3">
    <name type="scientific">Nocardioides panacihumi</name>
    <dbReference type="NCBI Taxonomy" id="400774"/>
    <lineage>
        <taxon>Bacteria</taxon>
        <taxon>Bacillati</taxon>
        <taxon>Actinomycetota</taxon>
        <taxon>Actinomycetes</taxon>
        <taxon>Propionibacteriales</taxon>
        <taxon>Nocardioidaceae</taxon>
        <taxon>Nocardioides</taxon>
    </lineage>
</organism>
<comment type="caution">
    <text evidence="2">The sequence shown here is derived from an EMBL/GenBank/DDBJ whole genome shotgun (WGS) entry which is preliminary data.</text>
</comment>
<protein>
    <submittedName>
        <fullName evidence="2">Uncharacterized protein</fullName>
    </submittedName>
</protein>